<dbReference type="PRINTS" id="PR00412">
    <property type="entry name" value="EPOXHYDRLASE"/>
</dbReference>
<dbReference type="PANTHER" id="PTHR43329">
    <property type="entry name" value="EPOXIDE HYDROLASE"/>
    <property type="match status" value="1"/>
</dbReference>
<dbReference type="InterPro" id="IPR029058">
    <property type="entry name" value="AB_hydrolase_fold"/>
</dbReference>
<feature type="domain" description="AB hydrolase-1" evidence="3">
    <location>
        <begin position="32"/>
        <end position="329"/>
    </location>
</feature>
<dbReference type="Pfam" id="PF00561">
    <property type="entry name" value="Abhydrolase_1"/>
    <property type="match status" value="1"/>
</dbReference>
<dbReference type="EMBL" id="KZ613478">
    <property type="protein sequence ID" value="PMD22335.1"/>
    <property type="molecule type" value="Genomic_DNA"/>
</dbReference>
<proteinExistence type="inferred from homology"/>
<sequence>MPLLLPNKTYTIPSTGHTYAYVRYPSSDSLRPTLLFLHGFPSTSYDWRFQIPHFRSLGYGILALDLLGYGGTSRPTDVRCYLGIEMSKEIIAILDHERLGSKEETGSGGVVAIAHDWGTYLLSQLASRYQERFEKFVFMSVPFTIPGRRTDVETVNQTTKKKFGYDMMGYFLFLSTPRAGRVLGENWETFFNLTYPADPALWKTYFAPEGAMETFLATNSPSSSSSLLASYITEEDKAHHHADFESDYRTPCLWYVRGIDSLGVEEEKASIKKGNILEKIGKATLMIATINDAVCSPERARIGMQAGVEGGLTGGKLAFVTVESGHWVMLECADQTNRILEEFFEEGVKAFDKRVIKSSL</sequence>
<accession>A0A2J6Q7X3</accession>
<gene>
    <name evidence="4" type="ORF">NA56DRAFT_570580</name>
</gene>
<dbReference type="InterPro" id="IPR000073">
    <property type="entry name" value="AB_hydrolase_1"/>
</dbReference>
<dbReference type="GO" id="GO:0016787">
    <property type="term" value="F:hydrolase activity"/>
    <property type="evidence" value="ECO:0007669"/>
    <property type="project" value="UniProtKB-KW"/>
</dbReference>
<protein>
    <submittedName>
        <fullName evidence="4">Alpha/beta-hydrolase</fullName>
    </submittedName>
</protein>
<evidence type="ECO:0000259" key="3">
    <source>
        <dbReference type="Pfam" id="PF00561"/>
    </source>
</evidence>
<dbReference type="InterPro" id="IPR000639">
    <property type="entry name" value="Epox_hydrolase-like"/>
</dbReference>
<keyword evidence="5" id="KW-1185">Reference proteome</keyword>
<dbReference type="STRING" id="1745343.A0A2J6Q7X3"/>
<evidence type="ECO:0000256" key="1">
    <source>
        <dbReference type="ARBA" id="ARBA00022801"/>
    </source>
</evidence>
<reference evidence="4 5" key="1">
    <citation type="submission" date="2016-05" db="EMBL/GenBank/DDBJ databases">
        <title>A degradative enzymes factory behind the ericoid mycorrhizal symbiosis.</title>
        <authorList>
            <consortium name="DOE Joint Genome Institute"/>
            <person name="Martino E."/>
            <person name="Morin E."/>
            <person name="Grelet G."/>
            <person name="Kuo A."/>
            <person name="Kohler A."/>
            <person name="Daghino S."/>
            <person name="Barry K."/>
            <person name="Choi C."/>
            <person name="Cichocki N."/>
            <person name="Clum A."/>
            <person name="Copeland A."/>
            <person name="Hainaut M."/>
            <person name="Haridas S."/>
            <person name="Labutti K."/>
            <person name="Lindquist E."/>
            <person name="Lipzen A."/>
            <person name="Khouja H.-R."/>
            <person name="Murat C."/>
            <person name="Ohm R."/>
            <person name="Olson A."/>
            <person name="Spatafora J."/>
            <person name="Veneault-Fourrey C."/>
            <person name="Henrissat B."/>
            <person name="Grigoriev I."/>
            <person name="Martin F."/>
            <person name="Perotto S."/>
        </authorList>
    </citation>
    <scope>NUCLEOTIDE SEQUENCE [LARGE SCALE GENOMIC DNA]</scope>
    <source>
        <strain evidence="4 5">UAMH 7357</strain>
    </source>
</reference>
<evidence type="ECO:0000313" key="5">
    <source>
        <dbReference type="Proteomes" id="UP000235672"/>
    </source>
</evidence>
<comment type="similarity">
    <text evidence="2">Belongs to the AB hydrolase superfamily. Epoxide hydrolase family.</text>
</comment>
<keyword evidence="1 4" id="KW-0378">Hydrolase</keyword>
<dbReference type="Proteomes" id="UP000235672">
    <property type="component" value="Unassembled WGS sequence"/>
</dbReference>
<name>A0A2J6Q7X3_9HELO</name>
<evidence type="ECO:0000313" key="4">
    <source>
        <dbReference type="EMBL" id="PMD22335.1"/>
    </source>
</evidence>
<evidence type="ECO:0000256" key="2">
    <source>
        <dbReference type="ARBA" id="ARBA00038334"/>
    </source>
</evidence>
<dbReference type="Gene3D" id="3.40.50.1820">
    <property type="entry name" value="alpha/beta hydrolase"/>
    <property type="match status" value="1"/>
</dbReference>
<dbReference type="AlphaFoldDB" id="A0A2J6Q7X3"/>
<dbReference type="OrthoDB" id="284184at2759"/>
<organism evidence="4 5">
    <name type="scientific">Hyaloscypha hepaticicola</name>
    <dbReference type="NCBI Taxonomy" id="2082293"/>
    <lineage>
        <taxon>Eukaryota</taxon>
        <taxon>Fungi</taxon>
        <taxon>Dikarya</taxon>
        <taxon>Ascomycota</taxon>
        <taxon>Pezizomycotina</taxon>
        <taxon>Leotiomycetes</taxon>
        <taxon>Helotiales</taxon>
        <taxon>Hyaloscyphaceae</taxon>
        <taxon>Hyaloscypha</taxon>
    </lineage>
</organism>
<dbReference type="SUPFAM" id="SSF53474">
    <property type="entry name" value="alpha/beta-Hydrolases"/>
    <property type="match status" value="1"/>
</dbReference>